<gene>
    <name evidence="1" type="ORF">EV193_11281</name>
</gene>
<reference evidence="1 2" key="1">
    <citation type="submission" date="2019-02" db="EMBL/GenBank/DDBJ databases">
        <title>Genomic Encyclopedia of Type Strains, Phase IV (KMG-IV): sequencing the most valuable type-strain genomes for metagenomic binning, comparative biology and taxonomic classification.</title>
        <authorList>
            <person name="Goeker M."/>
        </authorList>
    </citation>
    <scope>NUCLEOTIDE SEQUENCE [LARGE SCALE GENOMIC DNA]</scope>
    <source>
        <strain evidence="1 2">DSM 101727</strain>
    </source>
</reference>
<protein>
    <submittedName>
        <fullName evidence="1">Uncharacterized protein</fullName>
    </submittedName>
</protein>
<evidence type="ECO:0000313" key="2">
    <source>
        <dbReference type="Proteomes" id="UP000294257"/>
    </source>
</evidence>
<dbReference type="EMBL" id="SGWQ01000012">
    <property type="protein sequence ID" value="RZS32447.1"/>
    <property type="molecule type" value="Genomic_DNA"/>
</dbReference>
<name>A0A4Q7KGS3_9PSEU</name>
<dbReference type="RefSeq" id="WP_130347893.1">
    <property type="nucleotide sequence ID" value="NZ_SGWQ01000012.1"/>
</dbReference>
<evidence type="ECO:0000313" key="1">
    <source>
        <dbReference type="EMBL" id="RZS32447.1"/>
    </source>
</evidence>
<sequence>MTAPPSGLWALGLIGHKIHLRLPVADDLAGWAVCGALVDLVALDPTRTDDARVCHRCHEWVTTHCARYLE</sequence>
<proteinExistence type="predicted"/>
<comment type="caution">
    <text evidence="1">The sequence shown here is derived from an EMBL/GenBank/DDBJ whole genome shotgun (WGS) entry which is preliminary data.</text>
</comment>
<dbReference type="AlphaFoldDB" id="A0A4Q7KGS3"/>
<accession>A0A4Q7KGS3</accession>
<organism evidence="1 2">
    <name type="scientific">Herbihabitans rhizosphaerae</name>
    <dbReference type="NCBI Taxonomy" id="1872711"/>
    <lineage>
        <taxon>Bacteria</taxon>
        <taxon>Bacillati</taxon>
        <taxon>Actinomycetota</taxon>
        <taxon>Actinomycetes</taxon>
        <taxon>Pseudonocardiales</taxon>
        <taxon>Pseudonocardiaceae</taxon>
        <taxon>Herbihabitans</taxon>
    </lineage>
</organism>
<dbReference type="Proteomes" id="UP000294257">
    <property type="component" value="Unassembled WGS sequence"/>
</dbReference>
<keyword evidence="2" id="KW-1185">Reference proteome</keyword>
<dbReference type="OrthoDB" id="5244690at2"/>